<gene>
    <name evidence="2" type="ORF">HMPREF0201_01503</name>
</gene>
<keyword evidence="1" id="KW-0472">Membrane</keyword>
<name>S3JD49_9ENTR</name>
<proteinExistence type="predicted"/>
<accession>S3JD49</accession>
<sequence length="89" mass="10758">MAQYMFIELRYLKPVLIWMVYTLFAIGIFCVLWSVLPERKLYDWYSSDNNFVDEFEWDNIYMTIILLLSAILNCLVILLTTFVRRICTK</sequence>
<dbReference type="AlphaFoldDB" id="S3JD49"/>
<evidence type="ECO:0000313" key="3">
    <source>
        <dbReference type="Proteomes" id="UP000014585"/>
    </source>
</evidence>
<feature type="transmembrane region" description="Helical" evidence="1">
    <location>
        <begin position="15"/>
        <end position="36"/>
    </location>
</feature>
<evidence type="ECO:0000256" key="1">
    <source>
        <dbReference type="SAM" id="Phobius"/>
    </source>
</evidence>
<dbReference type="HOGENOM" id="CLU_2449203_0_0_6"/>
<dbReference type="EMBL" id="ATDT01000009">
    <property type="protein sequence ID" value="EPF18092.1"/>
    <property type="molecule type" value="Genomic_DNA"/>
</dbReference>
<feature type="transmembrane region" description="Helical" evidence="1">
    <location>
        <begin position="60"/>
        <end position="83"/>
    </location>
</feature>
<evidence type="ECO:0000313" key="2">
    <source>
        <dbReference type="EMBL" id="EPF18092.1"/>
    </source>
</evidence>
<dbReference type="Proteomes" id="UP000014585">
    <property type="component" value="Unassembled WGS sequence"/>
</dbReference>
<reference evidence="2 3" key="1">
    <citation type="submission" date="2013-04" db="EMBL/GenBank/DDBJ databases">
        <authorList>
            <person name="Weinstock G."/>
            <person name="Sodergren E."/>
            <person name="Lobos E.A."/>
            <person name="Fulton L."/>
            <person name="Fulton R."/>
            <person name="Courtney L."/>
            <person name="Fronick C."/>
            <person name="O'Laughlin M."/>
            <person name="Godfrey J."/>
            <person name="Wilson R.M."/>
            <person name="Miner T."/>
            <person name="Farmer C."/>
            <person name="Delehaunty K."/>
            <person name="Cordes M."/>
            <person name="Minx P."/>
            <person name="Tomlinson C."/>
            <person name="Chen J."/>
            <person name="Wollam A."/>
            <person name="Pepin K.H."/>
            <person name="Palsikar V.B."/>
            <person name="Zhang X."/>
            <person name="Suruliraj S."/>
            <person name="Perna N.T."/>
            <person name="Plunkett G."/>
            <person name="Warren W."/>
            <person name="Mitreva M."/>
            <person name="Mardis E.R."/>
            <person name="Wilson R.K."/>
        </authorList>
    </citation>
    <scope>NUCLEOTIDE SEQUENCE [LARGE SCALE GENOMIC DNA]</scope>
    <source>
        <strain evidence="2 3">DSM 4568</strain>
    </source>
</reference>
<protein>
    <submittedName>
        <fullName evidence="2">Uncharacterized protein</fullName>
    </submittedName>
</protein>
<comment type="caution">
    <text evidence="2">The sequence shown here is derived from an EMBL/GenBank/DDBJ whole genome shotgun (WGS) entry which is preliminary data.</text>
</comment>
<keyword evidence="1" id="KW-0812">Transmembrane</keyword>
<organism evidence="2 3">
    <name type="scientific">Cedecea davisae DSM 4568</name>
    <dbReference type="NCBI Taxonomy" id="566551"/>
    <lineage>
        <taxon>Bacteria</taxon>
        <taxon>Pseudomonadati</taxon>
        <taxon>Pseudomonadota</taxon>
        <taxon>Gammaproteobacteria</taxon>
        <taxon>Enterobacterales</taxon>
        <taxon>Enterobacteriaceae</taxon>
        <taxon>Cedecea</taxon>
    </lineage>
</organism>
<keyword evidence="1" id="KW-1133">Transmembrane helix</keyword>